<keyword evidence="1" id="KW-0472">Membrane</keyword>
<dbReference type="EMBL" id="JAIQCV010000009">
    <property type="protein sequence ID" value="KAH1067197.1"/>
    <property type="molecule type" value="Genomic_DNA"/>
</dbReference>
<evidence type="ECO:0000313" key="2">
    <source>
        <dbReference type="EMBL" id="KAH1067197.1"/>
    </source>
</evidence>
<feature type="transmembrane region" description="Helical" evidence="1">
    <location>
        <begin position="49"/>
        <end position="67"/>
    </location>
</feature>
<evidence type="ECO:0000313" key="3">
    <source>
        <dbReference type="Proteomes" id="UP000828251"/>
    </source>
</evidence>
<dbReference type="AlphaFoldDB" id="A0A9D3V3Z0"/>
<keyword evidence="3" id="KW-1185">Reference proteome</keyword>
<keyword evidence="1" id="KW-0812">Transmembrane</keyword>
<proteinExistence type="predicted"/>
<gene>
    <name evidence="2" type="ORF">J1N35_032184</name>
</gene>
<organism evidence="2 3">
    <name type="scientific">Gossypium stocksii</name>
    <dbReference type="NCBI Taxonomy" id="47602"/>
    <lineage>
        <taxon>Eukaryota</taxon>
        <taxon>Viridiplantae</taxon>
        <taxon>Streptophyta</taxon>
        <taxon>Embryophyta</taxon>
        <taxon>Tracheophyta</taxon>
        <taxon>Spermatophyta</taxon>
        <taxon>Magnoliopsida</taxon>
        <taxon>eudicotyledons</taxon>
        <taxon>Gunneridae</taxon>
        <taxon>Pentapetalae</taxon>
        <taxon>rosids</taxon>
        <taxon>malvids</taxon>
        <taxon>Malvales</taxon>
        <taxon>Malvaceae</taxon>
        <taxon>Malvoideae</taxon>
        <taxon>Gossypium</taxon>
    </lineage>
</organism>
<feature type="transmembrane region" description="Helical" evidence="1">
    <location>
        <begin position="21"/>
        <end position="43"/>
    </location>
</feature>
<reference evidence="2 3" key="1">
    <citation type="journal article" date="2021" name="Plant Biotechnol. J.">
        <title>Multi-omics assisted identification of the key and species-specific regulatory components of drought-tolerant mechanisms in Gossypium stocksii.</title>
        <authorList>
            <person name="Yu D."/>
            <person name="Ke L."/>
            <person name="Zhang D."/>
            <person name="Wu Y."/>
            <person name="Sun Y."/>
            <person name="Mei J."/>
            <person name="Sun J."/>
            <person name="Sun Y."/>
        </authorList>
    </citation>
    <scope>NUCLEOTIDE SEQUENCE [LARGE SCALE GENOMIC DNA]</scope>
    <source>
        <strain evidence="3">cv. E1</strain>
        <tissue evidence="2">Leaf</tissue>
    </source>
</reference>
<protein>
    <submittedName>
        <fullName evidence="2">Uncharacterized protein</fullName>
    </submittedName>
</protein>
<name>A0A9D3V3Z0_9ROSI</name>
<keyword evidence="1" id="KW-1133">Transmembrane helix</keyword>
<sequence>MEEWRTDDNKRKDAREAIEGNYWVQNAGFWCELVLGLVVMVVVEVRGPLMWFPYLYLGCSLVAHTYIHTLASQSITNTVQSVTC</sequence>
<accession>A0A9D3V3Z0</accession>
<dbReference type="Proteomes" id="UP000828251">
    <property type="component" value="Unassembled WGS sequence"/>
</dbReference>
<comment type="caution">
    <text evidence="2">The sequence shown here is derived from an EMBL/GenBank/DDBJ whole genome shotgun (WGS) entry which is preliminary data.</text>
</comment>
<evidence type="ECO:0000256" key="1">
    <source>
        <dbReference type="SAM" id="Phobius"/>
    </source>
</evidence>